<organism evidence="1 2">
    <name type="scientific">Spirosoma linguale (strain ATCC 33905 / DSM 74 / LMG 10896 / Claus 1)</name>
    <dbReference type="NCBI Taxonomy" id="504472"/>
    <lineage>
        <taxon>Bacteria</taxon>
        <taxon>Pseudomonadati</taxon>
        <taxon>Bacteroidota</taxon>
        <taxon>Cytophagia</taxon>
        <taxon>Cytophagales</taxon>
        <taxon>Cytophagaceae</taxon>
        <taxon>Spirosoma</taxon>
    </lineage>
</organism>
<keyword evidence="2" id="KW-1185">Reference proteome</keyword>
<dbReference type="KEGG" id="sli:Slin_0765"/>
<reference evidence="1 2" key="1">
    <citation type="journal article" date="2010" name="Stand. Genomic Sci.">
        <title>Complete genome sequence of Spirosoma linguale type strain (1).</title>
        <authorList>
            <person name="Lail K."/>
            <person name="Sikorski J."/>
            <person name="Saunders E."/>
            <person name="Lapidus A."/>
            <person name="Glavina Del Rio T."/>
            <person name="Copeland A."/>
            <person name="Tice H."/>
            <person name="Cheng J.-F."/>
            <person name="Lucas S."/>
            <person name="Nolan M."/>
            <person name="Bruce D."/>
            <person name="Goodwin L."/>
            <person name="Pitluck S."/>
            <person name="Ivanova N."/>
            <person name="Mavromatis K."/>
            <person name="Ovchinnikova G."/>
            <person name="Pati A."/>
            <person name="Chen A."/>
            <person name="Palaniappan K."/>
            <person name="Land M."/>
            <person name="Hauser L."/>
            <person name="Chang Y.-J."/>
            <person name="Jeffries C.D."/>
            <person name="Chain P."/>
            <person name="Brettin T."/>
            <person name="Detter J.C."/>
            <person name="Schuetze A."/>
            <person name="Rohde M."/>
            <person name="Tindall B.J."/>
            <person name="Goeker M."/>
            <person name="Bristow J."/>
            <person name="Eisen J.A."/>
            <person name="Markowitz V."/>
            <person name="Hugenholtz P."/>
            <person name="Kyrpides N.C."/>
            <person name="Klenk H.-P."/>
            <person name="Chen F."/>
        </authorList>
    </citation>
    <scope>NUCLEOTIDE SEQUENCE [LARGE SCALE GENOMIC DNA]</scope>
    <source>
        <strain evidence="2">ATCC 33905 / DSM 74 / LMG 10896 / Claus 1</strain>
    </source>
</reference>
<protein>
    <submittedName>
        <fullName evidence="1">Uncharacterized protein</fullName>
    </submittedName>
</protein>
<accession>D2QH62</accession>
<gene>
    <name evidence="1" type="ordered locus">Slin_0765</name>
</gene>
<name>D2QH62_SPILD</name>
<proteinExistence type="predicted"/>
<dbReference type="EMBL" id="CP001769">
    <property type="protein sequence ID" value="ADB36828.1"/>
    <property type="molecule type" value="Genomic_DNA"/>
</dbReference>
<dbReference type="Proteomes" id="UP000002028">
    <property type="component" value="Chromosome"/>
</dbReference>
<sequence>MMASPIDNTVKQTAGVGSRVGEQTGKFWLLTNPRTNAHS</sequence>
<evidence type="ECO:0000313" key="1">
    <source>
        <dbReference type="EMBL" id="ADB36828.1"/>
    </source>
</evidence>
<evidence type="ECO:0000313" key="2">
    <source>
        <dbReference type="Proteomes" id="UP000002028"/>
    </source>
</evidence>
<dbReference type="HOGENOM" id="CLU_3317216_0_0_10"/>
<dbReference type="AlphaFoldDB" id="D2QH62"/>